<gene>
    <name evidence="2" type="ORF">B0T11DRAFT_143077</name>
</gene>
<sequence length="411" mass="45511">MREGKRHHTRHVTSSVFHPGSQKDNGMSQPLQRPNLTWPLGFSIRANVPSMVVPWRLQAGRRRSPVSQIRGSNGVGSSPLARRRAHSKPAGRQGQLGPGPPICCSLSPDQVGHDCQSPTEVLSLGVQVHISRDRIGETSGRHQPGPEEPNPSNPPPPPLSRPLACCGSKRQPSTTDGTQHRSRWHATLQMAHQCSRWHAATDGTPPRWHSPSARYHRRTCAPCTDPSGLNCNAQRSGDASELLAPDLKLLSSARNGQISFARDCLCLSCRLSTPPVQARCSVAVVRLSAVESVFALKRAVEVERHSPRKLDRANGDASRDQPAGPRGGHWRLGLPRPRQSWRLAIDVGDLPLKSPANRLGHRIFQPPRPLRKRTHARLQRHGYLFFFSSTRKCQKTCRSRSSRPVCHRIKN</sequence>
<feature type="compositionally biased region" description="Polar residues" evidence="1">
    <location>
        <begin position="12"/>
        <end position="32"/>
    </location>
</feature>
<evidence type="ECO:0000313" key="3">
    <source>
        <dbReference type="Proteomes" id="UP000813385"/>
    </source>
</evidence>
<feature type="compositionally biased region" description="Pro residues" evidence="1">
    <location>
        <begin position="146"/>
        <end position="160"/>
    </location>
</feature>
<feature type="region of interest" description="Disordered" evidence="1">
    <location>
        <begin position="1"/>
        <end position="32"/>
    </location>
</feature>
<feature type="region of interest" description="Disordered" evidence="1">
    <location>
        <begin position="136"/>
        <end position="182"/>
    </location>
</feature>
<dbReference type="Proteomes" id="UP000813385">
    <property type="component" value="Unassembled WGS sequence"/>
</dbReference>
<evidence type="ECO:0000256" key="1">
    <source>
        <dbReference type="SAM" id="MobiDB-lite"/>
    </source>
</evidence>
<reference evidence="2" key="1">
    <citation type="journal article" date="2021" name="Nat. Commun.">
        <title>Genetic determinants of endophytism in the Arabidopsis root mycobiome.</title>
        <authorList>
            <person name="Mesny F."/>
            <person name="Miyauchi S."/>
            <person name="Thiergart T."/>
            <person name="Pickel B."/>
            <person name="Atanasova L."/>
            <person name="Karlsson M."/>
            <person name="Huettel B."/>
            <person name="Barry K.W."/>
            <person name="Haridas S."/>
            <person name="Chen C."/>
            <person name="Bauer D."/>
            <person name="Andreopoulos W."/>
            <person name="Pangilinan J."/>
            <person name="LaButti K."/>
            <person name="Riley R."/>
            <person name="Lipzen A."/>
            <person name="Clum A."/>
            <person name="Drula E."/>
            <person name="Henrissat B."/>
            <person name="Kohler A."/>
            <person name="Grigoriev I.V."/>
            <person name="Martin F.M."/>
            <person name="Hacquard S."/>
        </authorList>
    </citation>
    <scope>NUCLEOTIDE SEQUENCE</scope>
    <source>
        <strain evidence="2">MPI-CAGE-AT-0016</strain>
    </source>
</reference>
<keyword evidence="3" id="KW-1185">Reference proteome</keyword>
<accession>A0A8K0T8U2</accession>
<feature type="region of interest" description="Disordered" evidence="1">
    <location>
        <begin position="305"/>
        <end position="332"/>
    </location>
</feature>
<name>A0A8K0T8U2_9PEZI</name>
<dbReference type="EMBL" id="JAGPXD010000007">
    <property type="protein sequence ID" value="KAH7347615.1"/>
    <property type="molecule type" value="Genomic_DNA"/>
</dbReference>
<organism evidence="2 3">
    <name type="scientific">Plectosphaerella cucumerina</name>
    <dbReference type="NCBI Taxonomy" id="40658"/>
    <lineage>
        <taxon>Eukaryota</taxon>
        <taxon>Fungi</taxon>
        <taxon>Dikarya</taxon>
        <taxon>Ascomycota</taxon>
        <taxon>Pezizomycotina</taxon>
        <taxon>Sordariomycetes</taxon>
        <taxon>Hypocreomycetidae</taxon>
        <taxon>Glomerellales</taxon>
        <taxon>Plectosphaerellaceae</taxon>
        <taxon>Plectosphaerella</taxon>
    </lineage>
</organism>
<feature type="region of interest" description="Disordered" evidence="1">
    <location>
        <begin position="61"/>
        <end position="105"/>
    </location>
</feature>
<dbReference type="OrthoDB" id="10569276at2759"/>
<evidence type="ECO:0000313" key="2">
    <source>
        <dbReference type="EMBL" id="KAH7347615.1"/>
    </source>
</evidence>
<comment type="caution">
    <text evidence="2">The sequence shown here is derived from an EMBL/GenBank/DDBJ whole genome shotgun (WGS) entry which is preliminary data.</text>
</comment>
<proteinExistence type="predicted"/>
<protein>
    <submittedName>
        <fullName evidence="2">Uncharacterized protein</fullName>
    </submittedName>
</protein>
<feature type="compositionally biased region" description="Basic and acidic residues" evidence="1">
    <location>
        <begin position="305"/>
        <end position="319"/>
    </location>
</feature>
<feature type="compositionally biased region" description="Basic residues" evidence="1">
    <location>
        <begin position="1"/>
        <end position="11"/>
    </location>
</feature>
<dbReference type="AlphaFoldDB" id="A0A8K0T8U2"/>